<protein>
    <recommendedName>
        <fullName evidence="7 9">Uroporphyrinogen-III synthase</fullName>
        <ecNumber evidence="3 9">4.2.1.75</ecNumber>
    </recommendedName>
</protein>
<dbReference type="Gene3D" id="3.40.50.10090">
    <property type="match status" value="2"/>
</dbReference>
<dbReference type="GO" id="GO:0006780">
    <property type="term" value="P:uroporphyrinogen III biosynthetic process"/>
    <property type="evidence" value="ECO:0007669"/>
    <property type="project" value="UniProtKB-UniRule"/>
</dbReference>
<evidence type="ECO:0000256" key="6">
    <source>
        <dbReference type="ARBA" id="ARBA00037589"/>
    </source>
</evidence>
<dbReference type="EC" id="4.2.1.75" evidence="3 9"/>
<proteinExistence type="inferred from homology"/>
<gene>
    <name evidence="11" type="ORF">AKJ08_1584</name>
</gene>
<dbReference type="RefSeq" id="WP_050725543.1">
    <property type="nucleotide sequence ID" value="NZ_CP012332.1"/>
</dbReference>
<dbReference type="SUPFAM" id="SSF69618">
    <property type="entry name" value="HemD-like"/>
    <property type="match status" value="1"/>
</dbReference>
<evidence type="ECO:0000256" key="9">
    <source>
        <dbReference type="RuleBase" id="RU366031"/>
    </source>
</evidence>
<organism evidence="11 12">
    <name type="scientific">Vulgatibacter incomptus</name>
    <dbReference type="NCBI Taxonomy" id="1391653"/>
    <lineage>
        <taxon>Bacteria</taxon>
        <taxon>Pseudomonadati</taxon>
        <taxon>Myxococcota</taxon>
        <taxon>Myxococcia</taxon>
        <taxon>Myxococcales</taxon>
        <taxon>Cystobacterineae</taxon>
        <taxon>Vulgatibacteraceae</taxon>
        <taxon>Vulgatibacter</taxon>
    </lineage>
</organism>
<evidence type="ECO:0000259" key="10">
    <source>
        <dbReference type="Pfam" id="PF02602"/>
    </source>
</evidence>
<evidence type="ECO:0000256" key="3">
    <source>
        <dbReference type="ARBA" id="ARBA00013109"/>
    </source>
</evidence>
<dbReference type="PANTHER" id="PTHR38042">
    <property type="entry name" value="UROPORPHYRINOGEN-III SYNTHASE, CHLOROPLASTIC"/>
    <property type="match status" value="1"/>
</dbReference>
<dbReference type="PANTHER" id="PTHR38042:SF1">
    <property type="entry name" value="UROPORPHYRINOGEN-III SYNTHASE, CHLOROPLASTIC"/>
    <property type="match status" value="1"/>
</dbReference>
<keyword evidence="4 9" id="KW-0456">Lyase</keyword>
<dbReference type="AlphaFoldDB" id="A0A0K1PCF7"/>
<keyword evidence="12" id="KW-1185">Reference proteome</keyword>
<sequence length="260" mass="26522">MGPLDGRRVALTRPAESTDSLRRKLEGMGALVLLTPAIRRAPPTSWGPLDRGIAGVFSGRYAGVLFTSPASVEPFWLRLRSAGGGNASLNGVVIGAVGQGTAAALGRLGICVDVVPGAEYGSALAIAVGSFLGERIRGARFLQPRAEEGREELRGGLESRGAVVEVVAAYRTLRASPAELEPLVANLRAGAVDAVVFASPSAVEAVLAAASSGLGRARAVAIGETTAAALEKAGIDDVWVASRADDEGMASAVVDALRTL</sequence>
<dbReference type="STRING" id="1391653.AKJ08_1584"/>
<dbReference type="Pfam" id="PF02602">
    <property type="entry name" value="HEM4"/>
    <property type="match status" value="1"/>
</dbReference>
<feature type="domain" description="Tetrapyrrole biosynthesis uroporphyrinogen III synthase" evidence="10">
    <location>
        <begin position="20"/>
        <end position="250"/>
    </location>
</feature>
<evidence type="ECO:0000256" key="1">
    <source>
        <dbReference type="ARBA" id="ARBA00004772"/>
    </source>
</evidence>
<evidence type="ECO:0000313" key="11">
    <source>
        <dbReference type="EMBL" id="AKU91197.1"/>
    </source>
</evidence>
<keyword evidence="5 9" id="KW-0627">Porphyrin biosynthesis</keyword>
<evidence type="ECO:0000256" key="2">
    <source>
        <dbReference type="ARBA" id="ARBA00008133"/>
    </source>
</evidence>
<comment type="function">
    <text evidence="6 9">Catalyzes cyclization of the linear tetrapyrrole, hydroxymethylbilane, to the macrocyclic uroporphyrinogen III.</text>
</comment>
<name>A0A0K1PCF7_9BACT</name>
<dbReference type="UniPathway" id="UPA00251">
    <property type="reaction ID" value="UER00320"/>
</dbReference>
<accession>A0A0K1PCF7</accession>
<comment type="pathway">
    <text evidence="1 9">Porphyrin-containing compound metabolism; protoporphyrin-IX biosynthesis; coproporphyrinogen-III from 5-aminolevulinate: step 3/4.</text>
</comment>
<dbReference type="InterPro" id="IPR036108">
    <property type="entry name" value="4pyrrol_syn_uPrphyn_synt_sf"/>
</dbReference>
<evidence type="ECO:0000256" key="4">
    <source>
        <dbReference type="ARBA" id="ARBA00023239"/>
    </source>
</evidence>
<evidence type="ECO:0000313" key="12">
    <source>
        <dbReference type="Proteomes" id="UP000055590"/>
    </source>
</evidence>
<evidence type="ECO:0000256" key="7">
    <source>
        <dbReference type="ARBA" id="ARBA00040167"/>
    </source>
</evidence>
<dbReference type="InterPro" id="IPR003754">
    <property type="entry name" value="4pyrrol_synth_uPrphyn_synth"/>
</dbReference>
<dbReference type="KEGG" id="vin:AKJ08_1584"/>
<dbReference type="CDD" id="cd06578">
    <property type="entry name" value="HemD"/>
    <property type="match status" value="1"/>
</dbReference>
<dbReference type="Proteomes" id="UP000055590">
    <property type="component" value="Chromosome"/>
</dbReference>
<comment type="catalytic activity">
    <reaction evidence="8 9">
        <text>hydroxymethylbilane = uroporphyrinogen III + H2O</text>
        <dbReference type="Rhea" id="RHEA:18965"/>
        <dbReference type="ChEBI" id="CHEBI:15377"/>
        <dbReference type="ChEBI" id="CHEBI:57308"/>
        <dbReference type="ChEBI" id="CHEBI:57845"/>
        <dbReference type="EC" id="4.2.1.75"/>
    </reaction>
</comment>
<dbReference type="InterPro" id="IPR039793">
    <property type="entry name" value="UROS/Hem4"/>
</dbReference>
<dbReference type="EMBL" id="CP012332">
    <property type="protein sequence ID" value="AKU91197.1"/>
    <property type="molecule type" value="Genomic_DNA"/>
</dbReference>
<evidence type="ECO:0000256" key="5">
    <source>
        <dbReference type="ARBA" id="ARBA00023244"/>
    </source>
</evidence>
<dbReference type="GO" id="GO:0004852">
    <property type="term" value="F:uroporphyrinogen-III synthase activity"/>
    <property type="evidence" value="ECO:0007669"/>
    <property type="project" value="UniProtKB-UniRule"/>
</dbReference>
<comment type="similarity">
    <text evidence="2 9">Belongs to the uroporphyrinogen-III synthase family.</text>
</comment>
<evidence type="ECO:0000256" key="8">
    <source>
        <dbReference type="ARBA" id="ARBA00048617"/>
    </source>
</evidence>
<dbReference type="GO" id="GO:0006782">
    <property type="term" value="P:protoporphyrinogen IX biosynthetic process"/>
    <property type="evidence" value="ECO:0007669"/>
    <property type="project" value="UniProtKB-UniRule"/>
</dbReference>
<reference evidence="11 12" key="1">
    <citation type="submission" date="2015-08" db="EMBL/GenBank/DDBJ databases">
        <authorList>
            <person name="Babu N.S."/>
            <person name="Beckwith C.J."/>
            <person name="Beseler K.G."/>
            <person name="Brison A."/>
            <person name="Carone J.V."/>
            <person name="Caskin T.P."/>
            <person name="Diamond M."/>
            <person name="Durham M.E."/>
            <person name="Foxe J.M."/>
            <person name="Go M."/>
            <person name="Henderson B.A."/>
            <person name="Jones I.B."/>
            <person name="McGettigan J.A."/>
            <person name="Micheletti S.J."/>
            <person name="Nasrallah M.E."/>
            <person name="Ortiz D."/>
            <person name="Piller C.R."/>
            <person name="Privatt S.R."/>
            <person name="Schneider S.L."/>
            <person name="Sharp S."/>
            <person name="Smith T.C."/>
            <person name="Stanton J.D."/>
            <person name="Ullery H.E."/>
            <person name="Wilson R.J."/>
            <person name="Serrano M.G."/>
            <person name="Buck G."/>
            <person name="Lee V."/>
            <person name="Wang Y."/>
            <person name="Carvalho R."/>
            <person name="Voegtly L."/>
            <person name="Shi R."/>
            <person name="Duckworth R."/>
            <person name="Johnson A."/>
            <person name="Loviza R."/>
            <person name="Walstead R."/>
            <person name="Shah Z."/>
            <person name="Kiflezghi M."/>
            <person name="Wade K."/>
            <person name="Ball S.L."/>
            <person name="Bradley K.W."/>
            <person name="Asai D.J."/>
            <person name="Bowman C.A."/>
            <person name="Russell D.A."/>
            <person name="Pope W.H."/>
            <person name="Jacobs-Sera D."/>
            <person name="Hendrix R.W."/>
            <person name="Hatfull G.F."/>
        </authorList>
    </citation>
    <scope>NUCLEOTIDE SEQUENCE [LARGE SCALE GENOMIC DNA]</scope>
    <source>
        <strain evidence="11 12">DSM 27710</strain>
    </source>
</reference>